<evidence type="ECO:0000313" key="5">
    <source>
        <dbReference type="WBParaSite" id="TCONS_00015221.p1"/>
    </source>
</evidence>
<accession>A0A0K0E5F3</accession>
<keyword evidence="2" id="KW-0732">Signal</keyword>
<dbReference type="WBParaSite" id="SSTP_0000473800.1">
    <property type="protein sequence ID" value="SSTP_0000473800.1"/>
    <property type="gene ID" value="SSTP_0000473800"/>
</dbReference>
<evidence type="ECO:0000313" key="3">
    <source>
        <dbReference type="Proteomes" id="UP000035681"/>
    </source>
</evidence>
<reference evidence="4" key="1">
    <citation type="submission" date="2015-08" db="UniProtKB">
        <authorList>
            <consortium name="WormBaseParasite"/>
        </authorList>
    </citation>
    <scope>IDENTIFICATION</scope>
</reference>
<dbReference type="Proteomes" id="UP000035681">
    <property type="component" value="Unplaced"/>
</dbReference>
<feature type="chain" id="PRO_5005327594" evidence="2">
    <location>
        <begin position="19"/>
        <end position="216"/>
    </location>
</feature>
<name>A0A0K0E5F3_STRER</name>
<evidence type="ECO:0000256" key="1">
    <source>
        <dbReference type="SAM" id="MobiDB-lite"/>
    </source>
</evidence>
<dbReference type="WBParaSite" id="TCONS_00015221.p1">
    <property type="protein sequence ID" value="TCONS_00015221.p1"/>
    <property type="gene ID" value="XLOC_010449"/>
</dbReference>
<protein>
    <submittedName>
        <fullName evidence="4">Secreted protein</fullName>
    </submittedName>
    <submittedName>
        <fullName evidence="5">WxxW domain-containing protein</fullName>
    </submittedName>
</protein>
<evidence type="ECO:0000313" key="4">
    <source>
        <dbReference type="WBParaSite" id="SSTP_0000473800.1"/>
    </source>
</evidence>
<feature type="signal peptide" evidence="2">
    <location>
        <begin position="1"/>
        <end position="18"/>
    </location>
</feature>
<organism evidence="4">
    <name type="scientific">Strongyloides stercoralis</name>
    <name type="common">Threadworm</name>
    <dbReference type="NCBI Taxonomy" id="6248"/>
    <lineage>
        <taxon>Eukaryota</taxon>
        <taxon>Metazoa</taxon>
        <taxon>Ecdysozoa</taxon>
        <taxon>Nematoda</taxon>
        <taxon>Chromadorea</taxon>
        <taxon>Rhabditida</taxon>
        <taxon>Tylenchina</taxon>
        <taxon>Panagrolaimomorpha</taxon>
        <taxon>Strongyloidoidea</taxon>
        <taxon>Strongyloididae</taxon>
        <taxon>Strongyloides</taxon>
    </lineage>
</organism>
<proteinExistence type="predicted"/>
<sequence>MKFLSFLIIAFAAPALLAQSSFDPIPGTKCAKNQVVNKVTVYEDGAIEAECGPIPCATSGETCVDDQIACKAERDVFSGMKWASNGQSILLRCCNLNVLNKLYVGTDLVTLGSYYTGGPVAKKDLYGNGGAEYDFVANIRTEQGGVRLWVYRILCPLQQETEPSTTPASQITDGRNFAYEKRRQYLLRQLSQSQQQQQSLSDLKNNAMVGETRRLQ</sequence>
<evidence type="ECO:0000256" key="2">
    <source>
        <dbReference type="SAM" id="SignalP"/>
    </source>
</evidence>
<dbReference type="AlphaFoldDB" id="A0A0K0E5F3"/>
<feature type="region of interest" description="Disordered" evidence="1">
    <location>
        <begin position="196"/>
        <end position="216"/>
    </location>
</feature>
<dbReference type="STRING" id="6248.A0A0K0E5F3"/>
<keyword evidence="3" id="KW-1185">Reference proteome</keyword>